<evidence type="ECO:0000313" key="1">
    <source>
        <dbReference type="EMBL" id="QQL50176.1"/>
    </source>
</evidence>
<accession>A0A6I4HUF9</accession>
<dbReference type="RefSeq" id="WP_157522880.1">
    <property type="nucleotide sequence ID" value="NZ_CP066775.1"/>
</dbReference>
<keyword evidence="2" id="KW-1185">Reference proteome</keyword>
<evidence type="ECO:0000313" key="2">
    <source>
        <dbReference type="Proteomes" id="UP000429232"/>
    </source>
</evidence>
<dbReference type="KEGG" id="mgik:GO620_001610"/>
<dbReference type="AlphaFoldDB" id="A0A6I4HUF9"/>
<sequence length="77" mass="8709">MAKTQSLSEKSRMWLDNVSNGKLTMSQRSVRLLEKNDGSLMPIIKAALERDLHLIQLKDDYGNDLVLASKSLFKTLC</sequence>
<protein>
    <submittedName>
        <fullName evidence="1">Uncharacterized protein</fullName>
    </submittedName>
</protein>
<dbReference type="EMBL" id="CP066775">
    <property type="protein sequence ID" value="QQL50176.1"/>
    <property type="molecule type" value="Genomic_DNA"/>
</dbReference>
<dbReference type="Proteomes" id="UP000429232">
    <property type="component" value="Chromosome"/>
</dbReference>
<proteinExistence type="predicted"/>
<organism evidence="1 2">
    <name type="scientific">Mucilaginibacter ginkgonis</name>
    <dbReference type="NCBI Taxonomy" id="2682091"/>
    <lineage>
        <taxon>Bacteria</taxon>
        <taxon>Pseudomonadati</taxon>
        <taxon>Bacteroidota</taxon>
        <taxon>Sphingobacteriia</taxon>
        <taxon>Sphingobacteriales</taxon>
        <taxon>Sphingobacteriaceae</taxon>
        <taxon>Mucilaginibacter</taxon>
    </lineage>
</organism>
<name>A0A6I4HUF9_9SPHI</name>
<gene>
    <name evidence="1" type="ORF">GO620_001610</name>
</gene>
<reference evidence="1 2" key="1">
    <citation type="submission" date="2020-12" db="EMBL/GenBank/DDBJ databases">
        <title>HMF7856_wgs.fasta genome submission.</title>
        <authorList>
            <person name="Kang H."/>
            <person name="Kim H."/>
            <person name="Joh K."/>
        </authorList>
    </citation>
    <scope>NUCLEOTIDE SEQUENCE [LARGE SCALE GENOMIC DNA]</scope>
    <source>
        <strain evidence="1 2">HMF7856</strain>
    </source>
</reference>